<feature type="domain" description="DinB-like" evidence="1">
    <location>
        <begin position="21"/>
        <end position="159"/>
    </location>
</feature>
<organism evidence="2">
    <name type="scientific">freshwater metagenome</name>
    <dbReference type="NCBI Taxonomy" id="449393"/>
    <lineage>
        <taxon>unclassified sequences</taxon>
        <taxon>metagenomes</taxon>
        <taxon>ecological metagenomes</taxon>
    </lineage>
</organism>
<protein>
    <submittedName>
        <fullName evidence="2">Unannotated protein</fullName>
    </submittedName>
</protein>
<dbReference type="AlphaFoldDB" id="A0A6J7GP69"/>
<dbReference type="InterPro" id="IPR034660">
    <property type="entry name" value="DinB/YfiT-like"/>
</dbReference>
<reference evidence="2" key="1">
    <citation type="submission" date="2020-05" db="EMBL/GenBank/DDBJ databases">
        <authorList>
            <person name="Chiriac C."/>
            <person name="Salcher M."/>
            <person name="Ghai R."/>
            <person name="Kavagutti S V."/>
        </authorList>
    </citation>
    <scope>NUCLEOTIDE SEQUENCE</scope>
</reference>
<name>A0A6J7GP69_9ZZZZ</name>
<proteinExistence type="predicted"/>
<evidence type="ECO:0000313" key="2">
    <source>
        <dbReference type="EMBL" id="CAB4910141.1"/>
    </source>
</evidence>
<dbReference type="EMBL" id="CAFBMR010000020">
    <property type="protein sequence ID" value="CAB4910141.1"/>
    <property type="molecule type" value="Genomic_DNA"/>
</dbReference>
<dbReference type="InterPro" id="IPR024775">
    <property type="entry name" value="DinB-like"/>
</dbReference>
<dbReference type="Pfam" id="PF12867">
    <property type="entry name" value="DinB_2"/>
    <property type="match status" value="1"/>
</dbReference>
<sequence>MTTLGHVIRLGMEITEHAVAYEASTQEFLTLADSVGLEQLDCREPGEWSARQIIHHMADSETQSYARLRRLVAEPAGSVIQGYDEAAWAECQALGYEELPVGNSLLVISAVRTSSLDLIRRLTLADLERIGEHTESGPYTVRKWLNVYTAHASDHAAQLRRALNSIA</sequence>
<gene>
    <name evidence="2" type="ORF">UFOPK3610_00732</name>
</gene>
<accession>A0A6J7GP69</accession>
<evidence type="ECO:0000259" key="1">
    <source>
        <dbReference type="Pfam" id="PF12867"/>
    </source>
</evidence>
<dbReference type="SUPFAM" id="SSF109854">
    <property type="entry name" value="DinB/YfiT-like putative metalloenzymes"/>
    <property type="match status" value="1"/>
</dbReference>
<dbReference type="Gene3D" id="1.20.120.450">
    <property type="entry name" value="dinb family like domain"/>
    <property type="match status" value="1"/>
</dbReference>